<keyword evidence="3" id="KW-1185">Reference proteome</keyword>
<proteinExistence type="predicted"/>
<evidence type="ECO:0000313" key="2">
    <source>
        <dbReference type="EMBL" id="QQP90289.1"/>
    </source>
</evidence>
<evidence type="ECO:0000313" key="3">
    <source>
        <dbReference type="Proteomes" id="UP000595197"/>
    </source>
</evidence>
<organism evidence="2 3">
    <name type="scientific">Skermanella cutis</name>
    <dbReference type="NCBI Taxonomy" id="2775420"/>
    <lineage>
        <taxon>Bacteria</taxon>
        <taxon>Pseudomonadati</taxon>
        <taxon>Pseudomonadota</taxon>
        <taxon>Alphaproteobacteria</taxon>
        <taxon>Rhodospirillales</taxon>
        <taxon>Azospirillaceae</taxon>
        <taxon>Skermanella</taxon>
    </lineage>
</organism>
<feature type="transmembrane region" description="Helical" evidence="1">
    <location>
        <begin position="58"/>
        <end position="75"/>
    </location>
</feature>
<gene>
    <name evidence="2" type="ORF">IGS68_03245</name>
</gene>
<sequence>MPSDFDDMFAARIAPHLMPLEDARRLHHVRLRRRALAFGALCVGWLGLAAWIGHPLLWSAAPVLAAAGLFIGLQLRSGPGLDYAEALRTIVLPPLCEAAGGWRHERAGGRDVFSQDGIRVEPDRPLFALPGWSAPIPPIARADAGRLFTMLASARAPAYAARTGKTEPEAQVTS</sequence>
<evidence type="ECO:0000256" key="1">
    <source>
        <dbReference type="SAM" id="Phobius"/>
    </source>
</evidence>
<protein>
    <recommendedName>
        <fullName evidence="4">DUF2244 domain-containing protein</fullName>
    </recommendedName>
</protein>
<dbReference type="EMBL" id="CP067420">
    <property type="protein sequence ID" value="QQP90289.1"/>
    <property type="molecule type" value="Genomic_DNA"/>
</dbReference>
<dbReference type="RefSeq" id="WP_201077281.1">
    <property type="nucleotide sequence ID" value="NZ_CP067420.1"/>
</dbReference>
<accession>A0ABX7B823</accession>
<feature type="transmembrane region" description="Helical" evidence="1">
    <location>
        <begin position="35"/>
        <end position="52"/>
    </location>
</feature>
<keyword evidence="1" id="KW-0812">Transmembrane</keyword>
<evidence type="ECO:0008006" key="4">
    <source>
        <dbReference type="Google" id="ProtNLM"/>
    </source>
</evidence>
<keyword evidence="1" id="KW-0472">Membrane</keyword>
<keyword evidence="1" id="KW-1133">Transmembrane helix</keyword>
<dbReference type="Proteomes" id="UP000595197">
    <property type="component" value="Chromosome"/>
</dbReference>
<reference evidence="2" key="1">
    <citation type="submission" date="2021-02" db="EMBL/GenBank/DDBJ databases">
        <title>Skermanella TT6 skin isolate.</title>
        <authorList>
            <person name="Lee K."/>
            <person name="Ganzorig M."/>
        </authorList>
    </citation>
    <scope>NUCLEOTIDE SEQUENCE</scope>
    <source>
        <strain evidence="2">TT6</strain>
    </source>
</reference>
<name>A0ABX7B823_9PROT</name>